<dbReference type="InterPro" id="IPR050624">
    <property type="entry name" value="HTH-type_Tx_Regulator"/>
</dbReference>
<dbReference type="SUPFAM" id="SSF46689">
    <property type="entry name" value="Homeodomain-like"/>
    <property type="match status" value="1"/>
</dbReference>
<evidence type="ECO:0000259" key="3">
    <source>
        <dbReference type="PROSITE" id="PS50977"/>
    </source>
</evidence>
<reference evidence="4" key="1">
    <citation type="submission" date="2022-09" db="EMBL/GenBank/DDBJ databases">
        <title>Actin cytoskeleton and complex cell architecture in an #Asgard archaeon.</title>
        <authorList>
            <person name="Ponce Toledo R.I."/>
            <person name="Schleper C."/>
            <person name="Rodrigues Oliveira T."/>
            <person name="Wollweber F."/>
            <person name="Xu J."/>
            <person name="Rittmann S."/>
            <person name="Klingl A."/>
            <person name="Pilhofer M."/>
        </authorList>
    </citation>
    <scope>NUCLEOTIDE SEQUENCE</scope>
    <source>
        <strain evidence="4">B-35</strain>
    </source>
</reference>
<dbReference type="PANTHER" id="PTHR43479:SF11">
    <property type="entry name" value="ACREF_ENVCD OPERON REPRESSOR-RELATED"/>
    <property type="match status" value="1"/>
</dbReference>
<evidence type="ECO:0000256" key="2">
    <source>
        <dbReference type="PROSITE-ProRule" id="PRU00335"/>
    </source>
</evidence>
<keyword evidence="5" id="KW-1185">Reference proteome</keyword>
<dbReference type="Pfam" id="PF00440">
    <property type="entry name" value="TetR_N"/>
    <property type="match status" value="1"/>
</dbReference>
<dbReference type="InterPro" id="IPR009057">
    <property type="entry name" value="Homeodomain-like_sf"/>
</dbReference>
<dbReference type="Gene3D" id="1.10.10.60">
    <property type="entry name" value="Homeodomain-like"/>
    <property type="match status" value="1"/>
</dbReference>
<name>A0ABY6HSP3_9ARCH</name>
<sequence>MKNLITYQSNVPLYRLNIWKMIVMPQNKKEQILIAAGECFAKFGYKKTTLGDIGKIVGFDKTSIYHYFKSKEEIFTTLVLNEFQEFITKLHEKIEEDMVCEKKILVYFEEKLNFWMKKAILLPQITEIEPEKLQHLMSSGLATFYKIEQDERLFVANLLKGCIQKNQIQECDVEKMSDFMFVLADGIKENYMGMDKNKSISSKEYENVLKDVRTGLEIFLRGLK</sequence>
<feature type="DNA-binding region" description="H-T-H motif" evidence="2">
    <location>
        <begin position="49"/>
        <end position="68"/>
    </location>
</feature>
<keyword evidence="1 2" id="KW-0238">DNA-binding</keyword>
<proteinExistence type="predicted"/>
<evidence type="ECO:0000256" key="1">
    <source>
        <dbReference type="ARBA" id="ARBA00023125"/>
    </source>
</evidence>
<dbReference type="EMBL" id="CP104013">
    <property type="protein sequence ID" value="UYP45571.1"/>
    <property type="molecule type" value="Genomic_DNA"/>
</dbReference>
<dbReference type="PANTHER" id="PTHR43479">
    <property type="entry name" value="ACREF/ENVCD OPERON REPRESSOR-RELATED"/>
    <property type="match status" value="1"/>
</dbReference>
<dbReference type="Proteomes" id="UP001208689">
    <property type="component" value="Chromosome"/>
</dbReference>
<feature type="domain" description="HTH tetR-type" evidence="3">
    <location>
        <begin position="26"/>
        <end position="86"/>
    </location>
</feature>
<evidence type="ECO:0000313" key="5">
    <source>
        <dbReference type="Proteomes" id="UP001208689"/>
    </source>
</evidence>
<accession>A0ABY6HSP3</accession>
<organism evidence="4 5">
    <name type="scientific">Candidatus Lokiarchaeum ossiferum</name>
    <dbReference type="NCBI Taxonomy" id="2951803"/>
    <lineage>
        <taxon>Archaea</taxon>
        <taxon>Promethearchaeati</taxon>
        <taxon>Promethearchaeota</taxon>
        <taxon>Promethearchaeia</taxon>
        <taxon>Promethearchaeales</taxon>
        <taxon>Promethearchaeaceae</taxon>
        <taxon>Candidatus Lokiarchaeum</taxon>
    </lineage>
</organism>
<dbReference type="InterPro" id="IPR001647">
    <property type="entry name" value="HTH_TetR"/>
</dbReference>
<evidence type="ECO:0000313" key="4">
    <source>
        <dbReference type="EMBL" id="UYP45571.1"/>
    </source>
</evidence>
<dbReference type="Gene3D" id="1.10.357.10">
    <property type="entry name" value="Tetracycline Repressor, domain 2"/>
    <property type="match status" value="1"/>
</dbReference>
<protein>
    <recommendedName>
        <fullName evidence="3">HTH tetR-type domain-containing protein</fullName>
    </recommendedName>
</protein>
<dbReference type="PROSITE" id="PS50977">
    <property type="entry name" value="HTH_TETR_2"/>
    <property type="match status" value="1"/>
</dbReference>
<gene>
    <name evidence="4" type="ORF">NEF87_001856</name>
</gene>
<dbReference type="PRINTS" id="PR00455">
    <property type="entry name" value="HTHTETR"/>
</dbReference>